<proteinExistence type="predicted"/>
<dbReference type="Proteomes" id="UP000659388">
    <property type="component" value="Unassembled WGS sequence"/>
</dbReference>
<accession>A0A937F5N1</accession>
<dbReference type="InterPro" id="IPR047803">
    <property type="entry name" value="DCD1A/B-like"/>
</dbReference>
<dbReference type="NCBIfam" id="NF040521">
    <property type="entry name" value="C45_proenzyme"/>
    <property type="match status" value="1"/>
</dbReference>
<keyword evidence="3" id="KW-1185">Reference proteome</keyword>
<dbReference type="EMBL" id="JAESIY010000006">
    <property type="protein sequence ID" value="MBL3656826.1"/>
    <property type="molecule type" value="Genomic_DNA"/>
</dbReference>
<dbReference type="InterPro" id="IPR005079">
    <property type="entry name" value="Peptidase_C45_hydrolase"/>
</dbReference>
<evidence type="ECO:0000313" key="2">
    <source>
        <dbReference type="EMBL" id="MBL3656826.1"/>
    </source>
</evidence>
<dbReference type="InterPro" id="IPR029055">
    <property type="entry name" value="Ntn_hydrolases_N"/>
</dbReference>
<gene>
    <name evidence="2" type="ORF">JL102_11835</name>
</gene>
<dbReference type="RefSeq" id="WP_202244623.1">
    <property type="nucleotide sequence ID" value="NZ_JAESIY010000006.1"/>
</dbReference>
<dbReference type="PANTHER" id="PTHR35190">
    <property type="entry name" value="PROTEIN DCD1B"/>
    <property type="match status" value="1"/>
</dbReference>
<dbReference type="SUPFAM" id="SSF48452">
    <property type="entry name" value="TPR-like"/>
    <property type="match status" value="1"/>
</dbReference>
<dbReference type="Gene3D" id="3.60.60.10">
    <property type="entry name" value="Penicillin V Acylase, Chain A"/>
    <property type="match status" value="1"/>
</dbReference>
<evidence type="ECO:0000259" key="1">
    <source>
        <dbReference type="Pfam" id="PF03417"/>
    </source>
</evidence>
<dbReference type="Pfam" id="PF03417">
    <property type="entry name" value="AAT"/>
    <property type="match status" value="1"/>
</dbReference>
<dbReference type="InterPro" id="IPR011990">
    <property type="entry name" value="TPR-like_helical_dom_sf"/>
</dbReference>
<dbReference type="SUPFAM" id="SSF56235">
    <property type="entry name" value="N-terminal nucleophile aminohydrolases (Ntn hydrolases)"/>
    <property type="match status" value="1"/>
</dbReference>
<protein>
    <submittedName>
        <fullName evidence="2">Peptidase C45</fullName>
    </submittedName>
</protein>
<dbReference type="InterPro" id="IPR047794">
    <property type="entry name" value="C45_proenzyme-like"/>
</dbReference>
<feature type="domain" description="Peptidase C45 hydrolase" evidence="1">
    <location>
        <begin position="189"/>
        <end position="383"/>
    </location>
</feature>
<comment type="caution">
    <text evidence="2">The sequence shown here is derived from an EMBL/GenBank/DDBJ whole genome shotgun (WGS) entry which is preliminary data.</text>
</comment>
<evidence type="ECO:0000313" key="3">
    <source>
        <dbReference type="Proteomes" id="UP000659388"/>
    </source>
</evidence>
<sequence>MKKKLLISFAVLAVVCVVLVFTYYLQVRLAPPVAQSELPKISVVKSSSNYYQTSDSSWIQRNDQGIWELYLHGGPLQRGVAFGELCKPLQAEKETAFVGEIENRVPSASYLNFLKYLVGWFNRDLDEYVPEEYLKEIYAASQYMPDSYDYIAPKYQRALSYHAAHDIGHALQNMNLVGCTAFAVKGDKTDNGKLLLGRNFDFYFGEDFAKDRVVAFYNPDRGHKFMSVTWACFSGVVSGMNEKGLTITLNSDKSSIPKKGKTPVSLMAREILQYASNIQEAYDIAKSYETFVAESFLIGSKVDGKAVVIEKTPDITAIYEEADNDLVVTNHYQSEELKNDALNQEYLSEGVSDYRYERVQELLDSLAPLTPNKAAFLLRNKEGLGGNFIGLANEKAVNQLVAHHSIIFSPEDMMVWVSAPPYQLGKYLAYDLNEIFSAESDNVHFSYTDSVSIDQDPFYSSGAFDDFRDFIVVKDKIQRYLAKGEGELITEQEQQEFIDSNPKGYLTYYYLGDYNKTLELWSKAKKYYNIALQLEIARKSEREHILDGIKECDAHLN</sequence>
<dbReference type="AlphaFoldDB" id="A0A937F5N1"/>
<name>A0A937F5N1_9BACT</name>
<dbReference type="PANTHER" id="PTHR35190:SF2">
    <property type="entry name" value="PROTEIN DCD1B"/>
    <property type="match status" value="1"/>
</dbReference>
<reference evidence="2" key="1">
    <citation type="submission" date="2021-01" db="EMBL/GenBank/DDBJ databases">
        <title>Fulvivirga kasyanovii gen. nov., sp nov., a novel member of the phylum Bacteroidetes isolated from seawater in a mussel farm.</title>
        <authorList>
            <person name="Zhao L.-H."/>
            <person name="Wang Z.-J."/>
        </authorList>
    </citation>
    <scope>NUCLEOTIDE SEQUENCE</scope>
    <source>
        <strain evidence="2">2943</strain>
    </source>
</reference>
<organism evidence="2 3">
    <name type="scientific">Fulvivirga sediminis</name>
    <dbReference type="NCBI Taxonomy" id="2803949"/>
    <lineage>
        <taxon>Bacteria</taxon>
        <taxon>Pseudomonadati</taxon>
        <taxon>Bacteroidota</taxon>
        <taxon>Cytophagia</taxon>
        <taxon>Cytophagales</taxon>
        <taxon>Fulvivirgaceae</taxon>
        <taxon>Fulvivirga</taxon>
    </lineage>
</organism>